<organism evidence="1 2">
    <name type="scientific">Eublepharis macularius</name>
    <name type="common">Leopard gecko</name>
    <name type="synonym">Cyrtodactylus macularius</name>
    <dbReference type="NCBI Taxonomy" id="481883"/>
    <lineage>
        <taxon>Eukaryota</taxon>
        <taxon>Metazoa</taxon>
        <taxon>Chordata</taxon>
        <taxon>Craniata</taxon>
        <taxon>Vertebrata</taxon>
        <taxon>Euteleostomi</taxon>
        <taxon>Lepidosauria</taxon>
        <taxon>Squamata</taxon>
        <taxon>Bifurcata</taxon>
        <taxon>Gekkota</taxon>
        <taxon>Eublepharidae</taxon>
        <taxon>Eublepharinae</taxon>
        <taxon>Eublepharis</taxon>
    </lineage>
</organism>
<accession>A0AA97K708</accession>
<dbReference type="PANTHER" id="PTHR18841">
    <property type="entry name" value="VITELLINE MEMBRANE OUTER LAYER PROTEIN I-RELATED"/>
    <property type="match status" value="1"/>
</dbReference>
<dbReference type="PANTHER" id="PTHR18841:SF2">
    <property type="entry name" value="VITELLINE MEMBRANE OUTER LAYER PROTEIN 1 HOMOLOG"/>
    <property type="match status" value="1"/>
</dbReference>
<dbReference type="Pfam" id="PF03762">
    <property type="entry name" value="VOMI"/>
    <property type="match status" value="1"/>
</dbReference>
<dbReference type="InterPro" id="IPR036706">
    <property type="entry name" value="VOMI_sf"/>
</dbReference>
<dbReference type="KEGG" id="emc:129340476"/>
<dbReference type="InterPro" id="IPR005515">
    <property type="entry name" value="VOMI"/>
</dbReference>
<evidence type="ECO:0000313" key="2">
    <source>
        <dbReference type="RefSeq" id="XP_054851273.1"/>
    </source>
</evidence>
<proteinExistence type="predicted"/>
<sequence>MCPEGSYATGFSIKVEPYQGLSNDDTALNGIRLHCTQGGRGDKHQDHTVESQSGMWGKWLDPIWCPPGGYLERFSLRVEKTRSGLKDDMGATSIRFACSGGENLEGHGLAWGEYGVWSPRCKKGMCGIQTKQEPPRGSLRDDTALNDVRFFCCNH</sequence>
<dbReference type="Gene3D" id="2.100.10.20">
    <property type="entry name" value="Vitelline membrane outer layer protein I (VOMI)"/>
    <property type="match status" value="1"/>
</dbReference>
<dbReference type="GO" id="GO:0005615">
    <property type="term" value="C:extracellular space"/>
    <property type="evidence" value="ECO:0007669"/>
    <property type="project" value="TreeGrafter"/>
</dbReference>
<evidence type="ECO:0000313" key="1">
    <source>
        <dbReference type="Proteomes" id="UP001190640"/>
    </source>
</evidence>
<dbReference type="RefSeq" id="XP_054851273.1">
    <property type="nucleotide sequence ID" value="XM_054995298.1"/>
</dbReference>
<dbReference type="CTD" id="284013"/>
<dbReference type="SUPFAM" id="SSF51092">
    <property type="entry name" value="Vitelline membrane outer protein-I (VMO-I)"/>
    <property type="match status" value="1"/>
</dbReference>
<keyword evidence="1" id="KW-1185">Reference proteome</keyword>
<gene>
    <name evidence="2" type="primary">VMO1</name>
</gene>
<reference evidence="2" key="1">
    <citation type="submission" date="2025-08" db="UniProtKB">
        <authorList>
            <consortium name="RefSeq"/>
        </authorList>
    </citation>
    <scope>IDENTIFICATION</scope>
    <source>
        <tissue evidence="2">Blood</tissue>
    </source>
</reference>
<dbReference type="AlphaFoldDB" id="A0AA97K708"/>
<dbReference type="Proteomes" id="UP001190640">
    <property type="component" value="Chromosome 12"/>
</dbReference>
<name>A0AA97K708_EUBMA</name>
<dbReference type="GeneID" id="129340476"/>
<protein>
    <submittedName>
        <fullName evidence="2">Vitelline membrane outer layer protein 1 homolog</fullName>
    </submittedName>
</protein>